<reference evidence="1" key="1">
    <citation type="submission" date="2022-05" db="EMBL/GenBank/DDBJ databases">
        <title>Chromosome-level genome of Chaenocephalus aceratus.</title>
        <authorList>
            <person name="Park H."/>
        </authorList>
    </citation>
    <scope>NUCLEOTIDE SEQUENCE</scope>
    <source>
        <strain evidence="1">KU_202001</strain>
    </source>
</reference>
<sequence>MQTTFGLRRQEIVQENPLVGDFLEKWPALRMESQEVQDVQMKLNAAHRALPLYLREEDPQFLERLRTPYPGLLRCPSSGGKILRDDQSVSSLDSLSAEAHGGLEQTGGDRRTLTVSPLVLMCIPQWTPLFFA</sequence>
<dbReference type="Proteomes" id="UP001057452">
    <property type="component" value="Chromosome 23"/>
</dbReference>
<protein>
    <submittedName>
        <fullName evidence="1">Uncharacterized protein</fullName>
    </submittedName>
</protein>
<name>A0ACB9VSB2_CHAAC</name>
<proteinExistence type="predicted"/>
<dbReference type="EMBL" id="CM043807">
    <property type="protein sequence ID" value="KAI4802814.1"/>
    <property type="molecule type" value="Genomic_DNA"/>
</dbReference>
<organism evidence="1 2">
    <name type="scientific">Chaenocephalus aceratus</name>
    <name type="common">Blackfin icefish</name>
    <name type="synonym">Chaenichthys aceratus</name>
    <dbReference type="NCBI Taxonomy" id="36190"/>
    <lineage>
        <taxon>Eukaryota</taxon>
        <taxon>Metazoa</taxon>
        <taxon>Chordata</taxon>
        <taxon>Craniata</taxon>
        <taxon>Vertebrata</taxon>
        <taxon>Euteleostomi</taxon>
        <taxon>Actinopterygii</taxon>
        <taxon>Neopterygii</taxon>
        <taxon>Teleostei</taxon>
        <taxon>Neoteleostei</taxon>
        <taxon>Acanthomorphata</taxon>
        <taxon>Eupercaria</taxon>
        <taxon>Perciformes</taxon>
        <taxon>Notothenioidei</taxon>
        <taxon>Channichthyidae</taxon>
        <taxon>Chaenocephalus</taxon>
    </lineage>
</organism>
<evidence type="ECO:0000313" key="1">
    <source>
        <dbReference type="EMBL" id="KAI4802814.1"/>
    </source>
</evidence>
<evidence type="ECO:0000313" key="2">
    <source>
        <dbReference type="Proteomes" id="UP001057452"/>
    </source>
</evidence>
<gene>
    <name evidence="1" type="ORF">KUCAC02_006388</name>
</gene>
<keyword evidence="2" id="KW-1185">Reference proteome</keyword>
<accession>A0ACB9VSB2</accession>
<comment type="caution">
    <text evidence="1">The sequence shown here is derived from an EMBL/GenBank/DDBJ whole genome shotgun (WGS) entry which is preliminary data.</text>
</comment>